<sequence>MSEQTQAITIVDNPAQERFEARTPEGDVAGFAAYVRQPGQVVFTHTEVDDVYAGNGIGSSLARGALDQVRASGDKVVPLCPFIRAFVQLHEEYQDLVAR</sequence>
<evidence type="ECO:0000313" key="5">
    <source>
        <dbReference type="Proteomes" id="UP000093412"/>
    </source>
</evidence>
<dbReference type="SUPFAM" id="SSF55729">
    <property type="entry name" value="Acyl-CoA N-acyltransferases (Nat)"/>
    <property type="match status" value="1"/>
</dbReference>
<reference evidence="2 4" key="1">
    <citation type="submission" date="2016-01" db="EMBL/GenBank/DDBJ databases">
        <title>Genome sequence of Oerskovia enterophila VJag, an agar and cellulose degrading bacterium.</title>
        <authorList>
            <person name="Poehlein A."/>
            <person name="Jag V."/>
            <person name="Bengelsdorf F."/>
            <person name="Duerre P."/>
            <person name="Daniel R."/>
        </authorList>
    </citation>
    <scope>NUCLEOTIDE SEQUENCE [LARGE SCALE GENOMIC DNA]</scope>
    <source>
        <strain evidence="2 4">VJag</strain>
    </source>
</reference>
<dbReference type="PANTHER" id="PTHR31435:SF10">
    <property type="entry name" value="BSR4717 PROTEIN"/>
    <property type="match status" value="1"/>
</dbReference>
<keyword evidence="5" id="KW-1185">Reference proteome</keyword>
<dbReference type="Gene3D" id="3.40.630.30">
    <property type="match status" value="1"/>
</dbReference>
<dbReference type="STRING" id="43678.OJAG_36100"/>
<dbReference type="PATRIC" id="fig|43678.3.peg.3775"/>
<organism evidence="2 4">
    <name type="scientific">Oerskovia enterophila</name>
    <dbReference type="NCBI Taxonomy" id="43678"/>
    <lineage>
        <taxon>Bacteria</taxon>
        <taxon>Bacillati</taxon>
        <taxon>Actinomycetota</taxon>
        <taxon>Actinomycetes</taxon>
        <taxon>Micrococcales</taxon>
        <taxon>Cellulomonadaceae</taxon>
        <taxon>Oerskovia</taxon>
    </lineage>
</organism>
<dbReference type="Pfam" id="PF14542">
    <property type="entry name" value="Acetyltransf_CG"/>
    <property type="match status" value="1"/>
</dbReference>
<evidence type="ECO:0000313" key="2">
    <source>
        <dbReference type="EMBL" id="KZM33771.1"/>
    </source>
</evidence>
<dbReference type="Proteomes" id="UP000093412">
    <property type="component" value="Unassembled WGS sequence"/>
</dbReference>
<evidence type="ECO:0000259" key="1">
    <source>
        <dbReference type="PROSITE" id="PS51729"/>
    </source>
</evidence>
<comment type="caution">
    <text evidence="2">The sequence shown here is derived from an EMBL/GenBank/DDBJ whole genome shotgun (WGS) entry which is preliminary data.</text>
</comment>
<dbReference type="InterPro" id="IPR016181">
    <property type="entry name" value="Acyl_CoA_acyltransferase"/>
</dbReference>
<dbReference type="InterPro" id="IPR045057">
    <property type="entry name" value="Gcn5-rel_NAT"/>
</dbReference>
<feature type="domain" description="N-acetyltransferase" evidence="1">
    <location>
        <begin position="11"/>
        <end position="98"/>
    </location>
</feature>
<dbReference type="EMBL" id="MAQA01000001">
    <property type="protein sequence ID" value="OCI33149.1"/>
    <property type="molecule type" value="Genomic_DNA"/>
</dbReference>
<evidence type="ECO:0000313" key="3">
    <source>
        <dbReference type="EMBL" id="OCI33149.1"/>
    </source>
</evidence>
<dbReference type="AlphaFoldDB" id="A0A163Q3X1"/>
<name>A0A163Q3X1_9CELL</name>
<accession>A0A163Q3X1</accession>
<dbReference type="PROSITE" id="PS51729">
    <property type="entry name" value="GNAT_YJDJ"/>
    <property type="match status" value="1"/>
</dbReference>
<evidence type="ECO:0000313" key="4">
    <source>
        <dbReference type="Proteomes" id="UP000076447"/>
    </source>
</evidence>
<protein>
    <recommendedName>
        <fullName evidence="1">N-acetyltransferase domain-containing protein</fullName>
    </recommendedName>
</protein>
<gene>
    <name evidence="3" type="ORF">OERS_00700</name>
    <name evidence="2" type="ORF">OJAG_36100</name>
</gene>
<dbReference type="Proteomes" id="UP000076447">
    <property type="component" value="Unassembled WGS sequence"/>
</dbReference>
<dbReference type="EMBL" id="LRIE01000084">
    <property type="protein sequence ID" value="KZM33771.1"/>
    <property type="molecule type" value="Genomic_DNA"/>
</dbReference>
<dbReference type="RefSeq" id="WP_068623464.1">
    <property type="nucleotide sequence ID" value="NZ_JBEPRG010000013.1"/>
</dbReference>
<reference evidence="3 5" key="2">
    <citation type="submission" date="2016-06" db="EMBL/GenBank/DDBJ databases">
        <title>Genome sequence of Oerskovia enterophila DSM 43852.</title>
        <authorList>
            <person name="Poehlein A."/>
            <person name="Jag V."/>
            <person name="Bengelsdorf F.R."/>
            <person name="Daniel R."/>
            <person name="Duerre P."/>
        </authorList>
    </citation>
    <scope>NUCLEOTIDE SEQUENCE [LARGE SCALE GENOMIC DNA]</scope>
    <source>
        <strain evidence="3 5">DSM 43852</strain>
    </source>
</reference>
<dbReference type="PANTHER" id="PTHR31435">
    <property type="entry name" value="PROTEIN NATD1"/>
    <property type="match status" value="1"/>
</dbReference>
<dbReference type="InterPro" id="IPR031165">
    <property type="entry name" value="GNAT_YJDJ"/>
</dbReference>
<proteinExistence type="predicted"/>